<name>A0A4Q5LDT9_9BACT</name>
<dbReference type="RefSeq" id="WP_129920132.1">
    <property type="nucleotide sequence ID" value="NZ_SEWE01000008.1"/>
</dbReference>
<gene>
    <name evidence="9" type="ORF">EWM57_05460</name>
</gene>
<evidence type="ECO:0000256" key="5">
    <source>
        <dbReference type="ARBA" id="ARBA00023172"/>
    </source>
</evidence>
<dbReference type="GO" id="GO:0015074">
    <property type="term" value="P:DNA integration"/>
    <property type="evidence" value="ECO:0007669"/>
    <property type="project" value="UniProtKB-KW"/>
</dbReference>
<dbReference type="Pfam" id="PF00239">
    <property type="entry name" value="Resolvase"/>
    <property type="match status" value="1"/>
</dbReference>
<comment type="caution">
    <text evidence="9">The sequence shown here is derived from an EMBL/GenBank/DDBJ whole genome shotgun (WGS) entry which is preliminary data.</text>
</comment>
<feature type="active site" description="O-(5'-phospho-DNA)-serine intermediate" evidence="6 7">
    <location>
        <position position="9"/>
    </location>
</feature>
<dbReference type="PROSITE" id="PS51736">
    <property type="entry name" value="RECOMBINASES_3"/>
    <property type="match status" value="1"/>
</dbReference>
<keyword evidence="10" id="KW-1185">Reference proteome</keyword>
<dbReference type="Gene3D" id="3.40.50.1390">
    <property type="entry name" value="Resolvase, N-terminal catalytic domain"/>
    <property type="match status" value="1"/>
</dbReference>
<accession>A0A4Q5LDT9</accession>
<keyword evidence="5" id="KW-0233">DNA recombination</keyword>
<evidence type="ECO:0000256" key="2">
    <source>
        <dbReference type="ARBA" id="ARBA00022908"/>
    </source>
</evidence>
<dbReference type="Gene3D" id="1.10.10.60">
    <property type="entry name" value="Homeodomain-like"/>
    <property type="match status" value="1"/>
</dbReference>
<evidence type="ECO:0000313" key="9">
    <source>
        <dbReference type="EMBL" id="RYU81828.1"/>
    </source>
</evidence>
<dbReference type="InterPro" id="IPR036162">
    <property type="entry name" value="Resolvase-like_N_sf"/>
</dbReference>
<dbReference type="PROSITE" id="PS00397">
    <property type="entry name" value="RECOMBINASES_1"/>
    <property type="match status" value="1"/>
</dbReference>
<dbReference type="GO" id="GO:0003677">
    <property type="term" value="F:DNA binding"/>
    <property type="evidence" value="ECO:0007669"/>
    <property type="project" value="UniProtKB-KW"/>
</dbReference>
<evidence type="ECO:0000259" key="8">
    <source>
        <dbReference type="PROSITE" id="PS51736"/>
    </source>
</evidence>
<evidence type="ECO:0000256" key="6">
    <source>
        <dbReference type="PIRSR" id="PIRSR606118-50"/>
    </source>
</evidence>
<evidence type="ECO:0000313" key="10">
    <source>
        <dbReference type="Proteomes" id="UP000294155"/>
    </source>
</evidence>
<dbReference type="FunFam" id="3.40.50.1390:FF:000001">
    <property type="entry name" value="DNA recombinase"/>
    <property type="match status" value="1"/>
</dbReference>
<sequence length="207" mass="23019">MKIGYARVSTRDQNLELQLDALAQAGCEVIYQEKASGALATRIELEKLLLTLRQGDTLYIYKLDRLGRSLKNLLDLVADLQRRGVDLVSLTDAINTASAQGRLVLNLFASLAEFERELIRERTLAGLAAARARGRIGGRKPGLSPEAERTAIVAATLYQEQRLSVRDIAASLRISKVTLYKYLRLRGVNVYTSRPQVKKPVPTRKAK</sequence>
<dbReference type="CDD" id="cd03768">
    <property type="entry name" value="SR_ResInv"/>
    <property type="match status" value="1"/>
</dbReference>
<dbReference type="SUPFAM" id="SSF53041">
    <property type="entry name" value="Resolvase-like"/>
    <property type="match status" value="1"/>
</dbReference>
<proteinExistence type="inferred from homology"/>
<keyword evidence="2" id="KW-0229">DNA integration</keyword>
<dbReference type="OrthoDB" id="9797501at2"/>
<evidence type="ECO:0000256" key="1">
    <source>
        <dbReference type="ARBA" id="ARBA00009913"/>
    </source>
</evidence>
<dbReference type="EMBL" id="SEWE01000008">
    <property type="protein sequence ID" value="RYU81828.1"/>
    <property type="molecule type" value="Genomic_DNA"/>
</dbReference>
<keyword evidence="4" id="KW-0238">DNA-binding</keyword>
<comment type="similarity">
    <text evidence="1">Belongs to the site-specific recombinase resolvase family.</text>
</comment>
<dbReference type="PANTHER" id="PTHR30461:SF2">
    <property type="entry name" value="SERINE RECOMBINASE PINE-RELATED"/>
    <property type="match status" value="1"/>
</dbReference>
<dbReference type="InterPro" id="IPR006119">
    <property type="entry name" value="Resolv_N"/>
</dbReference>
<evidence type="ECO:0000256" key="3">
    <source>
        <dbReference type="ARBA" id="ARBA00023100"/>
    </source>
</evidence>
<dbReference type="InterPro" id="IPR050639">
    <property type="entry name" value="SSR_resolvase"/>
</dbReference>
<dbReference type="InterPro" id="IPR006118">
    <property type="entry name" value="Recombinase_CS"/>
</dbReference>
<dbReference type="PANTHER" id="PTHR30461">
    <property type="entry name" value="DNA-INVERTASE FROM LAMBDOID PROPHAGE"/>
    <property type="match status" value="1"/>
</dbReference>
<keyword evidence="3" id="KW-0230">DNA invertase</keyword>
<dbReference type="SMART" id="SM00857">
    <property type="entry name" value="Resolvase"/>
    <property type="match status" value="1"/>
</dbReference>
<dbReference type="AlphaFoldDB" id="A0A4Q5LDT9"/>
<feature type="domain" description="Resolvase/invertase-type recombinase catalytic" evidence="8">
    <location>
        <begin position="1"/>
        <end position="134"/>
    </location>
</feature>
<organism evidence="9 10">
    <name type="scientific">Hymenobacter persicinus</name>
    <dbReference type="NCBI Taxonomy" id="2025506"/>
    <lineage>
        <taxon>Bacteria</taxon>
        <taxon>Pseudomonadati</taxon>
        <taxon>Bacteroidota</taxon>
        <taxon>Cytophagia</taxon>
        <taxon>Cytophagales</taxon>
        <taxon>Hymenobacteraceae</taxon>
        <taxon>Hymenobacter</taxon>
    </lineage>
</organism>
<protein>
    <submittedName>
        <fullName evidence="9">Recombinase family protein</fullName>
    </submittedName>
</protein>
<reference evidence="9 10" key="1">
    <citation type="submission" date="2019-02" db="EMBL/GenBank/DDBJ databases">
        <title>Bacterial novel species isolated from soil.</title>
        <authorList>
            <person name="Jung H.-Y."/>
        </authorList>
    </citation>
    <scope>NUCLEOTIDE SEQUENCE [LARGE SCALE GENOMIC DNA]</scope>
    <source>
        <strain evidence="9 10">1-3-3-3</strain>
    </source>
</reference>
<evidence type="ECO:0000256" key="4">
    <source>
        <dbReference type="ARBA" id="ARBA00023125"/>
    </source>
</evidence>
<dbReference type="Proteomes" id="UP000294155">
    <property type="component" value="Unassembled WGS sequence"/>
</dbReference>
<dbReference type="GO" id="GO:0000150">
    <property type="term" value="F:DNA strand exchange activity"/>
    <property type="evidence" value="ECO:0007669"/>
    <property type="project" value="UniProtKB-KW"/>
</dbReference>
<evidence type="ECO:0000256" key="7">
    <source>
        <dbReference type="PROSITE-ProRule" id="PRU10137"/>
    </source>
</evidence>